<feature type="transmembrane region" description="Helical" evidence="1">
    <location>
        <begin position="454"/>
        <end position="474"/>
    </location>
</feature>
<feature type="transmembrane region" description="Helical" evidence="1">
    <location>
        <begin position="18"/>
        <end position="39"/>
    </location>
</feature>
<feature type="transmembrane region" description="Helical" evidence="1">
    <location>
        <begin position="130"/>
        <end position="152"/>
    </location>
</feature>
<accession>A0A1E5TAC6</accession>
<feature type="transmembrane region" description="Helical" evidence="1">
    <location>
        <begin position="212"/>
        <end position="236"/>
    </location>
</feature>
<keyword evidence="3" id="KW-1185">Reference proteome</keyword>
<gene>
    <name evidence="2" type="ORF">A8C32_02435</name>
</gene>
<evidence type="ECO:0000313" key="2">
    <source>
        <dbReference type="EMBL" id="OEK08329.1"/>
    </source>
</evidence>
<dbReference type="OrthoDB" id="184009at2"/>
<dbReference type="PANTHER" id="PTHR43471:SF1">
    <property type="entry name" value="ABC TRANSPORTER PERMEASE PROTEIN NOSY-RELATED"/>
    <property type="match status" value="1"/>
</dbReference>
<dbReference type="GO" id="GO:0005886">
    <property type="term" value="C:plasma membrane"/>
    <property type="evidence" value="ECO:0007669"/>
    <property type="project" value="UniProtKB-SubCell"/>
</dbReference>
<evidence type="ECO:0000313" key="3">
    <source>
        <dbReference type="Proteomes" id="UP000095713"/>
    </source>
</evidence>
<feature type="transmembrane region" description="Helical" evidence="1">
    <location>
        <begin position="248"/>
        <end position="266"/>
    </location>
</feature>
<keyword evidence="1" id="KW-0472">Membrane</keyword>
<dbReference type="Pfam" id="PF12040">
    <property type="entry name" value="DUF3526"/>
    <property type="match status" value="1"/>
</dbReference>
<dbReference type="GO" id="GO:0140359">
    <property type="term" value="F:ABC-type transporter activity"/>
    <property type="evidence" value="ECO:0007669"/>
    <property type="project" value="InterPro"/>
</dbReference>
<protein>
    <submittedName>
        <fullName evidence="2">ABC transporter permease</fullName>
    </submittedName>
</protein>
<keyword evidence="1" id="KW-1133">Transmembrane helix</keyword>
<reference evidence="2 3" key="1">
    <citation type="submission" date="2016-05" db="EMBL/GenBank/DDBJ databases">
        <title>Draft Genome Sequence of Algibacter sp. Strain SK-16 Isolated from the Surface Water of Aburatsubo Inlet.</title>
        <authorList>
            <person name="Wong S.-K."/>
            <person name="Yoshizawa S."/>
            <person name="Nakajima Y."/>
            <person name="Ogura Y."/>
            <person name="Tetsuya H."/>
            <person name="Hamasaki K."/>
        </authorList>
    </citation>
    <scope>NUCLEOTIDE SEQUENCE [LARGE SCALE GENOMIC DNA]</scope>
    <source>
        <strain evidence="2 3">SK-16</strain>
    </source>
</reference>
<proteinExistence type="predicted"/>
<name>A0A1E5TAC6_9FLAO</name>
<evidence type="ECO:0000256" key="1">
    <source>
        <dbReference type="SAM" id="Phobius"/>
    </source>
</evidence>
<dbReference type="STRING" id="1849968.A8C32_02435"/>
<dbReference type="EMBL" id="MDJD01000034">
    <property type="protein sequence ID" value="OEK08329.1"/>
    <property type="molecule type" value="Genomic_DNA"/>
</dbReference>
<organism evidence="2 3">
    <name type="scientific">Flavivirga aquatica</name>
    <dbReference type="NCBI Taxonomy" id="1849968"/>
    <lineage>
        <taxon>Bacteria</taxon>
        <taxon>Pseudomonadati</taxon>
        <taxon>Bacteroidota</taxon>
        <taxon>Flavobacteriia</taxon>
        <taxon>Flavobacteriales</taxon>
        <taxon>Flavobacteriaceae</taxon>
        <taxon>Flavivirga</taxon>
    </lineage>
</organism>
<sequence length="481" mass="55162">MKNTIVVLLGRQFFKKTFFTKGLFVLLLLFLIVLTYVTINGWNAFEMHHDSVEHHQEESRDSWESNPDKHPHRMAHFGSFVFRIQHPLSIFDSGLESYTGNSIYLEAHKQNTANFSEAALSTGLVRFGDLNIALLLQLILPLIIFFIGYASITSEKENRTLKIIYLQGASMKHILLGKALGLFLVSTLFFVPALIALWGITIIENHNIHSEIIMRVFLITVSYVLFFMVLCFITVIISAKSENSNKSLLSLLGGWLLFFIIIPKTAQVVGNYLHPNLSKIEFREVIETEVAKQGDSHNPDDPYFNKIRDSILKVNNVTNVKDLPFNYSGFLMSKGEEQTAKIYANQHDKLIKTYENQNSITTSLVLFNPYLAIKNLSMGLSGTDFHTYTNFLSQTERYRYEQSQYMNNLQMKFISNKAKSSEGKVHVVDKSYWKAAPKFNYEFLAISEIMKHQVFSILALGIWLLLTIVIMTNFSNRFKII</sequence>
<dbReference type="PANTHER" id="PTHR43471">
    <property type="entry name" value="ABC TRANSPORTER PERMEASE"/>
    <property type="match status" value="1"/>
</dbReference>
<dbReference type="RefSeq" id="WP_069829838.1">
    <property type="nucleotide sequence ID" value="NZ_MDJD01000034.1"/>
</dbReference>
<keyword evidence="1" id="KW-0812">Transmembrane</keyword>
<dbReference type="InterPro" id="IPR021913">
    <property type="entry name" value="DUF3526"/>
</dbReference>
<dbReference type="Proteomes" id="UP000095713">
    <property type="component" value="Unassembled WGS sequence"/>
</dbReference>
<comment type="caution">
    <text evidence="2">The sequence shown here is derived from an EMBL/GenBank/DDBJ whole genome shotgun (WGS) entry which is preliminary data.</text>
</comment>
<dbReference type="AlphaFoldDB" id="A0A1E5TAC6"/>
<feature type="transmembrane region" description="Helical" evidence="1">
    <location>
        <begin position="173"/>
        <end position="200"/>
    </location>
</feature>